<name>A0A4C2A4E1_EUMVA</name>
<dbReference type="GO" id="GO:0016301">
    <property type="term" value="F:kinase activity"/>
    <property type="evidence" value="ECO:0007669"/>
    <property type="project" value="UniProtKB-KW"/>
</dbReference>
<keyword evidence="2" id="KW-0808">Transferase</keyword>
<reference evidence="2 3" key="1">
    <citation type="journal article" date="2019" name="Commun. Biol.">
        <title>The bagworm genome reveals a unique fibroin gene that provides high tensile strength.</title>
        <authorList>
            <person name="Kono N."/>
            <person name="Nakamura H."/>
            <person name="Ohtoshi R."/>
            <person name="Tomita M."/>
            <person name="Numata K."/>
            <person name="Arakawa K."/>
        </authorList>
    </citation>
    <scope>NUCLEOTIDE SEQUENCE [LARGE SCALE GENOMIC DNA]</scope>
</reference>
<feature type="region of interest" description="Disordered" evidence="1">
    <location>
        <begin position="1"/>
        <end position="35"/>
    </location>
</feature>
<dbReference type="EMBL" id="BGZK01002563">
    <property type="protein sequence ID" value="GBP94928.1"/>
    <property type="molecule type" value="Genomic_DNA"/>
</dbReference>
<protein>
    <submittedName>
        <fullName evidence="2">Tyrosine-protein kinase PR2</fullName>
    </submittedName>
</protein>
<gene>
    <name evidence="2" type="primary">PR2</name>
    <name evidence="2" type="ORF">EVAR_100462_1</name>
</gene>
<dbReference type="Proteomes" id="UP000299102">
    <property type="component" value="Unassembled WGS sequence"/>
</dbReference>
<comment type="caution">
    <text evidence="2">The sequence shown here is derived from an EMBL/GenBank/DDBJ whole genome shotgun (WGS) entry which is preliminary data.</text>
</comment>
<dbReference type="OrthoDB" id="4062651at2759"/>
<feature type="compositionally biased region" description="Basic and acidic residues" evidence="1">
    <location>
        <begin position="18"/>
        <end position="27"/>
    </location>
</feature>
<dbReference type="AlphaFoldDB" id="A0A4C2A4E1"/>
<proteinExistence type="predicted"/>
<accession>A0A4C2A4E1</accession>
<dbReference type="STRING" id="151549.A0A4C2A4E1"/>
<keyword evidence="3" id="KW-1185">Reference proteome</keyword>
<evidence type="ECO:0000313" key="3">
    <source>
        <dbReference type="Proteomes" id="UP000299102"/>
    </source>
</evidence>
<feature type="compositionally biased region" description="Polar residues" evidence="1">
    <location>
        <begin position="1"/>
        <end position="11"/>
    </location>
</feature>
<keyword evidence="2" id="KW-0418">Kinase</keyword>
<sequence length="163" mass="18494">MDMESWPTTSMAEEEHEYQEISEKYDGDPTNNLTEEMGSMFKSLDIAGRKRVLKAQTLGKIEKKRTLNTSTMKPMSAHDQKTLDTAVALANELTARSMTDLEVSDHKQANSPSERPKFHFKFPLGLGSLGHSHETQKYVSTSEGVFVVFAYTYRLKKVRKSNK</sequence>
<evidence type="ECO:0000256" key="1">
    <source>
        <dbReference type="SAM" id="MobiDB-lite"/>
    </source>
</evidence>
<organism evidence="2 3">
    <name type="scientific">Eumeta variegata</name>
    <name type="common">Bagworm moth</name>
    <name type="synonym">Eumeta japonica</name>
    <dbReference type="NCBI Taxonomy" id="151549"/>
    <lineage>
        <taxon>Eukaryota</taxon>
        <taxon>Metazoa</taxon>
        <taxon>Ecdysozoa</taxon>
        <taxon>Arthropoda</taxon>
        <taxon>Hexapoda</taxon>
        <taxon>Insecta</taxon>
        <taxon>Pterygota</taxon>
        <taxon>Neoptera</taxon>
        <taxon>Endopterygota</taxon>
        <taxon>Lepidoptera</taxon>
        <taxon>Glossata</taxon>
        <taxon>Ditrysia</taxon>
        <taxon>Tineoidea</taxon>
        <taxon>Psychidae</taxon>
        <taxon>Oiketicinae</taxon>
        <taxon>Eumeta</taxon>
    </lineage>
</organism>
<evidence type="ECO:0000313" key="2">
    <source>
        <dbReference type="EMBL" id="GBP94928.1"/>
    </source>
</evidence>